<dbReference type="NCBIfam" id="TIGR00550">
    <property type="entry name" value="nadA"/>
    <property type="match status" value="1"/>
</dbReference>
<keyword evidence="6" id="KW-0662">Pyridine nucleotide biosynthesis</keyword>
<evidence type="ECO:0000256" key="11">
    <source>
        <dbReference type="ARBA" id="ARBA00050125"/>
    </source>
</evidence>
<reference evidence="14" key="1">
    <citation type="submission" date="2021-01" db="EMBL/GenBank/DDBJ databases">
        <title>Modified the classification status of verrucomicrobia.</title>
        <authorList>
            <person name="Feng X."/>
        </authorList>
    </citation>
    <scope>NUCLEOTIDE SEQUENCE</scope>
    <source>
        <strain evidence="14">KCTC 22201</strain>
    </source>
</reference>
<dbReference type="GO" id="GO:0005829">
    <property type="term" value="C:cytosol"/>
    <property type="evidence" value="ECO:0007669"/>
    <property type="project" value="TreeGrafter"/>
</dbReference>
<evidence type="ECO:0000256" key="10">
    <source>
        <dbReference type="ARBA" id="ARBA00023014"/>
    </source>
</evidence>
<evidence type="ECO:0000313" key="15">
    <source>
        <dbReference type="Proteomes" id="UP000658278"/>
    </source>
</evidence>
<evidence type="ECO:0000256" key="4">
    <source>
        <dbReference type="ARBA" id="ARBA00012669"/>
    </source>
</evidence>
<dbReference type="SUPFAM" id="SSF142754">
    <property type="entry name" value="NadA-like"/>
    <property type="match status" value="1"/>
</dbReference>
<keyword evidence="7" id="KW-0808">Transferase</keyword>
<evidence type="ECO:0000256" key="5">
    <source>
        <dbReference type="ARBA" id="ARBA00022485"/>
    </source>
</evidence>
<evidence type="ECO:0000256" key="1">
    <source>
        <dbReference type="ARBA" id="ARBA00001966"/>
    </source>
</evidence>
<proteinExistence type="predicted"/>
<evidence type="ECO:0000313" key="14">
    <source>
        <dbReference type="EMBL" id="MBK1825416.1"/>
    </source>
</evidence>
<keyword evidence="10" id="KW-0411">Iron-sulfur</keyword>
<name>A0A934RAI4_9BACT</name>
<dbReference type="EMBL" id="JAENII010000001">
    <property type="protein sequence ID" value="MBK1825416.1"/>
    <property type="molecule type" value="Genomic_DNA"/>
</dbReference>
<dbReference type="GO" id="GO:0051539">
    <property type="term" value="F:4 iron, 4 sulfur cluster binding"/>
    <property type="evidence" value="ECO:0007669"/>
    <property type="project" value="UniProtKB-KW"/>
</dbReference>
<comment type="pathway">
    <text evidence="3">Cofactor biosynthesis; NAD(+) biosynthesis; quinolinate from iminoaspartate: step 1/1.</text>
</comment>
<dbReference type="EC" id="2.5.1.72" evidence="4 13"/>
<dbReference type="Proteomes" id="UP000658278">
    <property type="component" value="Unassembled WGS sequence"/>
</dbReference>
<dbReference type="PANTHER" id="PTHR30573:SF0">
    <property type="entry name" value="QUINOLINATE SYNTHASE, CHLOROPLASTIC"/>
    <property type="match status" value="1"/>
</dbReference>
<comment type="caution">
    <text evidence="14">The sequence shown here is derived from an EMBL/GenBank/DDBJ whole genome shotgun (WGS) entry which is preliminary data.</text>
</comment>
<dbReference type="RefSeq" id="WP_200274991.1">
    <property type="nucleotide sequence ID" value="NZ_JAENII010000001.1"/>
</dbReference>
<comment type="cofactor">
    <cofactor evidence="1">
        <name>[4Fe-4S] cluster</name>
        <dbReference type="ChEBI" id="CHEBI:49883"/>
    </cofactor>
</comment>
<comment type="function">
    <text evidence="2">Catalyzes the condensation of iminoaspartate with dihydroxyacetone phosphate to form quinolinate.</text>
</comment>
<evidence type="ECO:0000256" key="7">
    <source>
        <dbReference type="ARBA" id="ARBA00022679"/>
    </source>
</evidence>
<dbReference type="InterPro" id="IPR036094">
    <property type="entry name" value="NadA_sf"/>
</dbReference>
<keyword evidence="5" id="KW-0004">4Fe-4S</keyword>
<protein>
    <recommendedName>
        <fullName evidence="12 13">Quinolinate synthase</fullName>
        <ecNumber evidence="4 13">2.5.1.72</ecNumber>
    </recommendedName>
</protein>
<accession>A0A934RAI4</accession>
<gene>
    <name evidence="14" type="primary">nadA</name>
    <name evidence="14" type="ORF">JIN81_00165</name>
</gene>
<dbReference type="Pfam" id="PF02445">
    <property type="entry name" value="NadA"/>
    <property type="match status" value="1"/>
</dbReference>
<dbReference type="InterPro" id="IPR003473">
    <property type="entry name" value="NadA"/>
</dbReference>
<dbReference type="FunFam" id="3.40.50.10800:FF:000001">
    <property type="entry name" value="Quinolinate synthase A"/>
    <property type="match status" value="1"/>
</dbReference>
<dbReference type="AlphaFoldDB" id="A0A934RAI4"/>
<evidence type="ECO:0000256" key="12">
    <source>
        <dbReference type="ARBA" id="ARBA00073059"/>
    </source>
</evidence>
<evidence type="ECO:0000256" key="13">
    <source>
        <dbReference type="NCBIfam" id="TIGR00550"/>
    </source>
</evidence>
<comment type="catalytic activity">
    <reaction evidence="11">
        <text>iminosuccinate + dihydroxyacetone phosphate = quinolinate + phosphate + 2 H2O + H(+)</text>
        <dbReference type="Rhea" id="RHEA:25888"/>
        <dbReference type="ChEBI" id="CHEBI:15377"/>
        <dbReference type="ChEBI" id="CHEBI:15378"/>
        <dbReference type="ChEBI" id="CHEBI:29959"/>
        <dbReference type="ChEBI" id="CHEBI:43474"/>
        <dbReference type="ChEBI" id="CHEBI:57642"/>
        <dbReference type="ChEBI" id="CHEBI:77875"/>
        <dbReference type="EC" id="2.5.1.72"/>
    </reaction>
    <physiologicalReaction direction="left-to-right" evidence="11">
        <dbReference type="Rhea" id="RHEA:25889"/>
    </physiologicalReaction>
</comment>
<keyword evidence="15" id="KW-1185">Reference proteome</keyword>
<dbReference type="GO" id="GO:0034628">
    <property type="term" value="P:'de novo' NAD+ biosynthetic process from L-aspartate"/>
    <property type="evidence" value="ECO:0007669"/>
    <property type="project" value="TreeGrafter"/>
</dbReference>
<dbReference type="PANTHER" id="PTHR30573">
    <property type="entry name" value="QUINOLINATE SYNTHETASE A"/>
    <property type="match status" value="1"/>
</dbReference>
<dbReference type="GO" id="GO:0046872">
    <property type="term" value="F:metal ion binding"/>
    <property type="evidence" value="ECO:0007669"/>
    <property type="project" value="UniProtKB-KW"/>
</dbReference>
<keyword evidence="9" id="KW-0408">Iron</keyword>
<dbReference type="Gene3D" id="3.40.50.10800">
    <property type="entry name" value="NadA-like"/>
    <property type="match status" value="3"/>
</dbReference>
<dbReference type="NCBIfam" id="NF006878">
    <property type="entry name" value="PRK09375.1-2"/>
    <property type="match status" value="1"/>
</dbReference>
<evidence type="ECO:0000256" key="3">
    <source>
        <dbReference type="ARBA" id="ARBA00005065"/>
    </source>
</evidence>
<evidence type="ECO:0000256" key="8">
    <source>
        <dbReference type="ARBA" id="ARBA00022723"/>
    </source>
</evidence>
<evidence type="ECO:0000256" key="2">
    <source>
        <dbReference type="ARBA" id="ARBA00003791"/>
    </source>
</evidence>
<organism evidence="14 15">
    <name type="scientific">Haloferula rosea</name>
    <dbReference type="NCBI Taxonomy" id="490093"/>
    <lineage>
        <taxon>Bacteria</taxon>
        <taxon>Pseudomonadati</taxon>
        <taxon>Verrucomicrobiota</taxon>
        <taxon>Verrucomicrobiia</taxon>
        <taxon>Verrucomicrobiales</taxon>
        <taxon>Verrucomicrobiaceae</taxon>
        <taxon>Haloferula</taxon>
    </lineage>
</organism>
<dbReference type="GO" id="GO:0008987">
    <property type="term" value="F:quinolinate synthetase A activity"/>
    <property type="evidence" value="ECO:0007669"/>
    <property type="project" value="UniProtKB-UniRule"/>
</dbReference>
<sequence>MPSAALDLKDAILQLKKEKNAVILAHNYQTGDIQDLADYVGDSLGLAYKAKETDADVICFCGVHFMAETAKIVNPSKTVVLPDKDAGCSLEESCPGPELEAFLEANKEKNYYVIAYINCSAHVKALCDVICTSGNAIRIVDRAPKDRPILFVPDANLGAWVMEKTGRKMDLWKGSCYVHVEFTRDSINRIKKEHPDAVVVAHPECTQAVRLLADEVCSTERMVTYCKEVDAQNIIVVTESGMLHRLQKEVPNKNLIPGPTDKCACADCRFMKMNTLEKLHDCLANLSPQVELPEDIRSRAEAPLLRMLEQSK</sequence>
<evidence type="ECO:0000256" key="9">
    <source>
        <dbReference type="ARBA" id="ARBA00023004"/>
    </source>
</evidence>
<keyword evidence="8" id="KW-0479">Metal-binding</keyword>
<evidence type="ECO:0000256" key="6">
    <source>
        <dbReference type="ARBA" id="ARBA00022642"/>
    </source>
</evidence>